<dbReference type="InterPro" id="IPR003720">
    <property type="entry name" value="tRNA_STrfase"/>
</dbReference>
<dbReference type="GO" id="GO:0140741">
    <property type="term" value="F:tRNA-uracil-4 sulfurtransferase activity"/>
    <property type="evidence" value="ECO:0007669"/>
    <property type="project" value="UniProtKB-EC"/>
</dbReference>
<evidence type="ECO:0000256" key="6">
    <source>
        <dbReference type="ARBA" id="ARBA00022840"/>
    </source>
</evidence>
<dbReference type="SMART" id="SM00981">
    <property type="entry name" value="THUMP"/>
    <property type="match status" value="1"/>
</dbReference>
<dbReference type="InterPro" id="IPR049961">
    <property type="entry name" value="ThiI_N"/>
</dbReference>
<dbReference type="InterPro" id="IPR020536">
    <property type="entry name" value="ThiI_AANH"/>
</dbReference>
<organism evidence="10">
    <name type="scientific">hydrothermal vent metagenome</name>
    <dbReference type="NCBI Taxonomy" id="652676"/>
    <lineage>
        <taxon>unclassified sequences</taxon>
        <taxon>metagenomes</taxon>
        <taxon>ecological metagenomes</taxon>
    </lineage>
</organism>
<keyword evidence="6" id="KW-0067">ATP-binding</keyword>
<evidence type="ECO:0000256" key="1">
    <source>
        <dbReference type="ARBA" id="ARBA00004496"/>
    </source>
</evidence>
<dbReference type="InterPro" id="IPR014729">
    <property type="entry name" value="Rossmann-like_a/b/a_fold"/>
</dbReference>
<dbReference type="NCBIfam" id="TIGR00342">
    <property type="entry name" value="tRNA uracil 4-sulfurtransferase ThiI"/>
    <property type="match status" value="1"/>
</dbReference>
<sequence>MHNRIILHYAELTLKGCNRHSFVKKLRTNVRNKLKSLNLSWDVVSIHDRMFIEVPESYTDNIDNIANKLTEVPGIAWLSKVYWFSNNKYDIFAYKPNLSEVEALIQKLAKATYQADKSFAIRVKRSDKRFIQTSKELEMQLATVVLKNTEWKKVNLNHADQYFYVDISSRGMAVHTNRIKAIGGLPVAASGRIMTLLSGGFDSPIAAYLMAKRGCTVDFIHFTASNIHTSKLETYKVARIAQRISEFAGRVRLYLVPYTHFDLALMDKSLDYDLILFRRFMARVAEKMANEVYAQCLVTGDNLGQVASQTMENIVSMTKSITMPVLRPLLTYNKEEIVTLSRKLDLFELCVEPYKDCCALISNSPKTKSLDEKLTHIETTFLPDYEQLIHDTLAEKQVIAYQFGKKIGYV</sequence>
<dbReference type="AlphaFoldDB" id="A0A3B0VPM3"/>
<dbReference type="GO" id="GO:0052837">
    <property type="term" value="P:thiazole biosynthetic process"/>
    <property type="evidence" value="ECO:0007669"/>
    <property type="project" value="TreeGrafter"/>
</dbReference>
<dbReference type="CDD" id="cd11716">
    <property type="entry name" value="THUMP_ThiI"/>
    <property type="match status" value="1"/>
</dbReference>
<dbReference type="InterPro" id="IPR054173">
    <property type="entry name" value="ThiI_fer"/>
</dbReference>
<dbReference type="EMBL" id="UOEW01000294">
    <property type="protein sequence ID" value="VAW41052.1"/>
    <property type="molecule type" value="Genomic_DNA"/>
</dbReference>
<keyword evidence="8" id="KW-0784">Thiamine biosynthesis</keyword>
<dbReference type="GO" id="GO:0009228">
    <property type="term" value="P:thiamine biosynthetic process"/>
    <property type="evidence" value="ECO:0007669"/>
    <property type="project" value="UniProtKB-KW"/>
</dbReference>
<evidence type="ECO:0000256" key="8">
    <source>
        <dbReference type="ARBA" id="ARBA00022977"/>
    </source>
</evidence>
<dbReference type="GO" id="GO:0000049">
    <property type="term" value="F:tRNA binding"/>
    <property type="evidence" value="ECO:0007669"/>
    <property type="project" value="UniProtKB-KW"/>
</dbReference>
<dbReference type="Pfam" id="PF02926">
    <property type="entry name" value="THUMP"/>
    <property type="match status" value="1"/>
</dbReference>
<evidence type="ECO:0000259" key="9">
    <source>
        <dbReference type="PROSITE" id="PS51165"/>
    </source>
</evidence>
<reference evidence="10" key="1">
    <citation type="submission" date="2018-06" db="EMBL/GenBank/DDBJ databases">
        <authorList>
            <person name="Zhirakovskaya E."/>
        </authorList>
    </citation>
    <scope>NUCLEOTIDE SEQUENCE</scope>
</reference>
<evidence type="ECO:0000256" key="5">
    <source>
        <dbReference type="ARBA" id="ARBA00022741"/>
    </source>
</evidence>
<keyword evidence="5" id="KW-0547">Nucleotide-binding</keyword>
<gene>
    <name evidence="10" type="ORF">MNBD_GAMMA01-1738</name>
</gene>
<name>A0A3B0VPM3_9ZZZZ</name>
<evidence type="ECO:0000256" key="2">
    <source>
        <dbReference type="ARBA" id="ARBA00022490"/>
    </source>
</evidence>
<dbReference type="Pfam" id="PF02568">
    <property type="entry name" value="ThiI"/>
    <property type="match status" value="1"/>
</dbReference>
<feature type="domain" description="THUMP" evidence="9">
    <location>
        <begin position="63"/>
        <end position="178"/>
    </location>
</feature>
<dbReference type="GO" id="GO:0005524">
    <property type="term" value="F:ATP binding"/>
    <property type="evidence" value="ECO:0007669"/>
    <property type="project" value="UniProtKB-KW"/>
</dbReference>
<dbReference type="InterPro" id="IPR049962">
    <property type="entry name" value="THUMP_ThiI"/>
</dbReference>
<dbReference type="GO" id="GO:0004810">
    <property type="term" value="F:CCA tRNA nucleotidyltransferase activity"/>
    <property type="evidence" value="ECO:0007669"/>
    <property type="project" value="InterPro"/>
</dbReference>
<evidence type="ECO:0000313" key="10">
    <source>
        <dbReference type="EMBL" id="VAW41052.1"/>
    </source>
</evidence>
<evidence type="ECO:0000256" key="7">
    <source>
        <dbReference type="ARBA" id="ARBA00022884"/>
    </source>
</evidence>
<dbReference type="Pfam" id="PF22025">
    <property type="entry name" value="ThiI_fer"/>
    <property type="match status" value="1"/>
</dbReference>
<dbReference type="GO" id="GO:0005829">
    <property type="term" value="C:cytosol"/>
    <property type="evidence" value="ECO:0007669"/>
    <property type="project" value="TreeGrafter"/>
</dbReference>
<dbReference type="Gene3D" id="3.40.50.620">
    <property type="entry name" value="HUPs"/>
    <property type="match status" value="1"/>
</dbReference>
<dbReference type="GO" id="GO:0002937">
    <property type="term" value="P:tRNA 4-thiouridine biosynthesis"/>
    <property type="evidence" value="ECO:0007669"/>
    <property type="project" value="TreeGrafter"/>
</dbReference>
<dbReference type="SUPFAM" id="SSF143437">
    <property type="entry name" value="THUMP domain-like"/>
    <property type="match status" value="1"/>
</dbReference>
<evidence type="ECO:0000256" key="3">
    <source>
        <dbReference type="ARBA" id="ARBA00022555"/>
    </source>
</evidence>
<dbReference type="PANTHER" id="PTHR43209">
    <property type="entry name" value="TRNA SULFURTRANSFERASE"/>
    <property type="match status" value="1"/>
</dbReference>
<dbReference type="InterPro" id="IPR050102">
    <property type="entry name" value="tRNA_sulfurtransferase_ThiI"/>
</dbReference>
<evidence type="ECO:0000256" key="4">
    <source>
        <dbReference type="ARBA" id="ARBA00022679"/>
    </source>
</evidence>
<dbReference type="PANTHER" id="PTHR43209:SF1">
    <property type="entry name" value="TRNA SULFURTRANSFERASE"/>
    <property type="match status" value="1"/>
</dbReference>
<proteinExistence type="inferred from homology"/>
<dbReference type="EC" id="2.8.1.4" evidence="10"/>
<accession>A0A3B0VPM3</accession>
<dbReference type="InterPro" id="IPR004114">
    <property type="entry name" value="THUMP_dom"/>
</dbReference>
<comment type="subcellular location">
    <subcellularLocation>
        <location evidence="1">Cytoplasm</location>
    </subcellularLocation>
</comment>
<dbReference type="Gene3D" id="3.30.2130.30">
    <property type="match status" value="1"/>
</dbReference>
<dbReference type="SUPFAM" id="SSF52402">
    <property type="entry name" value="Adenine nucleotide alpha hydrolases-like"/>
    <property type="match status" value="1"/>
</dbReference>
<keyword evidence="4 10" id="KW-0808">Transferase</keyword>
<keyword evidence="2" id="KW-0963">Cytoplasm</keyword>
<keyword evidence="3" id="KW-0820">tRNA-binding</keyword>
<keyword evidence="7" id="KW-0694">RNA-binding</keyword>
<protein>
    <submittedName>
        <fullName evidence="10">tRNA 4-thiouridine synthase</fullName>
        <ecNumber evidence="10">2.8.1.4</ecNumber>
    </submittedName>
</protein>
<dbReference type="HAMAP" id="MF_00021">
    <property type="entry name" value="ThiI"/>
    <property type="match status" value="1"/>
</dbReference>
<dbReference type="PROSITE" id="PS51165">
    <property type="entry name" value="THUMP"/>
    <property type="match status" value="1"/>
</dbReference>